<dbReference type="EMBL" id="BAAAQR010000005">
    <property type="protein sequence ID" value="GAA2146063.1"/>
    <property type="molecule type" value="Genomic_DNA"/>
</dbReference>
<evidence type="ECO:0000313" key="2">
    <source>
        <dbReference type="Proteomes" id="UP001501771"/>
    </source>
</evidence>
<dbReference type="RefSeq" id="WP_344151380.1">
    <property type="nucleotide sequence ID" value="NZ_BAAAQR010000005.1"/>
</dbReference>
<accession>A0ABN2ZQZ5</accession>
<protein>
    <submittedName>
        <fullName evidence="1">Uncharacterized protein</fullName>
    </submittedName>
</protein>
<dbReference type="Proteomes" id="UP001501771">
    <property type="component" value="Unassembled WGS sequence"/>
</dbReference>
<organism evidence="1 2">
    <name type="scientific">Nocardioides koreensis</name>
    <dbReference type="NCBI Taxonomy" id="433651"/>
    <lineage>
        <taxon>Bacteria</taxon>
        <taxon>Bacillati</taxon>
        <taxon>Actinomycetota</taxon>
        <taxon>Actinomycetes</taxon>
        <taxon>Propionibacteriales</taxon>
        <taxon>Nocardioidaceae</taxon>
        <taxon>Nocardioides</taxon>
    </lineage>
</organism>
<comment type="caution">
    <text evidence="1">The sequence shown here is derived from an EMBL/GenBank/DDBJ whole genome shotgun (WGS) entry which is preliminary data.</text>
</comment>
<reference evidence="1 2" key="1">
    <citation type="journal article" date="2019" name="Int. J. Syst. Evol. Microbiol.">
        <title>The Global Catalogue of Microorganisms (GCM) 10K type strain sequencing project: providing services to taxonomists for standard genome sequencing and annotation.</title>
        <authorList>
            <consortium name="The Broad Institute Genomics Platform"/>
            <consortium name="The Broad Institute Genome Sequencing Center for Infectious Disease"/>
            <person name="Wu L."/>
            <person name="Ma J."/>
        </authorList>
    </citation>
    <scope>NUCLEOTIDE SEQUENCE [LARGE SCALE GENOMIC DNA]</scope>
    <source>
        <strain evidence="1 2">JCM 16022</strain>
    </source>
</reference>
<proteinExistence type="predicted"/>
<keyword evidence="2" id="KW-1185">Reference proteome</keyword>
<evidence type="ECO:0000313" key="1">
    <source>
        <dbReference type="EMBL" id="GAA2146063.1"/>
    </source>
</evidence>
<sequence length="392" mass="43477">MPTLSYVYPWPAQARADRPTDEDEVADVAIRGCRSIAELYSEALPELGLANRVSELRLFIRHAPGLEHVRATVQVDPVREGFEMAHMHVPTGFAARAPQLRARMLLEAVHGLVGRLAVARGWDVNVLERCRRQVLDRGLEYRWSSAPKASPDRRHEARADFRLPPDGYGRVRLRVVRRDDGVTVASSDEALAFCTSAGFRRAAKSLRWQGKDHVSLVPYDWVPSVRGGQLSLSREDGAWRGVVADYMSVRPVPAGDPAPPALGVQVEGRGETAAEQPARIVFLGGGPIRTRQIDRFHDAFIAEMTRFASPSGQDWWRGAGIRLLEVEISYGGERARVRSRRGEHRLRVFVDRPDSSLPGRDPAPLARGVAEEVVALVRHRTGLGPHPEFASS</sequence>
<gene>
    <name evidence="1" type="ORF">GCM10009844_21650</name>
</gene>
<name>A0ABN2ZQZ5_9ACTN</name>